<dbReference type="InterPro" id="IPR050834">
    <property type="entry name" value="Glycosyltransf_2"/>
</dbReference>
<dbReference type="PANTHER" id="PTHR43685">
    <property type="entry name" value="GLYCOSYLTRANSFERASE"/>
    <property type="match status" value="1"/>
</dbReference>
<comment type="caution">
    <text evidence="2">The sequence shown here is derived from an EMBL/GenBank/DDBJ whole genome shotgun (WGS) entry which is preliminary data.</text>
</comment>
<dbReference type="Pfam" id="PF00535">
    <property type="entry name" value="Glycos_transf_2"/>
    <property type="match status" value="1"/>
</dbReference>
<keyword evidence="3" id="KW-1185">Reference proteome</keyword>
<dbReference type="CDD" id="cd00761">
    <property type="entry name" value="Glyco_tranf_GTA_type"/>
    <property type="match status" value="1"/>
</dbReference>
<feature type="domain" description="Glycosyltransferase 2-like" evidence="1">
    <location>
        <begin position="9"/>
        <end position="118"/>
    </location>
</feature>
<accession>A0A8J3X231</accession>
<proteinExistence type="predicted"/>
<reference evidence="2" key="1">
    <citation type="submission" date="2021-01" db="EMBL/GenBank/DDBJ databases">
        <title>Whole genome shotgun sequence of Planosporangium mesophilum NBRC 109066.</title>
        <authorList>
            <person name="Komaki H."/>
            <person name="Tamura T."/>
        </authorList>
    </citation>
    <scope>NUCLEOTIDE SEQUENCE</scope>
    <source>
        <strain evidence="2">NBRC 109066</strain>
    </source>
</reference>
<gene>
    <name evidence="2" type="ORF">Pme01_35560</name>
</gene>
<dbReference type="PANTHER" id="PTHR43685:SF3">
    <property type="entry name" value="SLR2126 PROTEIN"/>
    <property type="match status" value="1"/>
</dbReference>
<dbReference type="EMBL" id="BOON01000032">
    <property type="protein sequence ID" value="GII23959.1"/>
    <property type="molecule type" value="Genomic_DNA"/>
</dbReference>
<sequence length="312" mass="34249">MSPPLPSVSVVIPTYRRVAGLAGVVAAIGADRHVSEIVVVDGCRDGSYELLKELAETDPRVRPVWQENCGDAAARQTGVEYASEEVVLFLDDDVLAGPGLAEAHARVHAGRDGLVLVGYMPVDRPAVRRAGDFSTLLYADEYERMCARYERDPSSILSQLWMGNLSLRRSDALRIGFVGPRLLRYHGDQEFGLRCRRAGLVGRFDRALLAIHAHRRDLETFAGQAWLRGADRRDLLEAFPDLLSPAELFDPLPPVARAAVGLASAPLLHRLAVPVLRGAVAGAGRVRAWSAETALARLLRQVELRRGYHGRR</sequence>
<protein>
    <recommendedName>
        <fullName evidence="1">Glycosyltransferase 2-like domain-containing protein</fullName>
    </recommendedName>
</protein>
<dbReference type="Gene3D" id="3.90.550.10">
    <property type="entry name" value="Spore Coat Polysaccharide Biosynthesis Protein SpsA, Chain A"/>
    <property type="match status" value="1"/>
</dbReference>
<evidence type="ECO:0000313" key="2">
    <source>
        <dbReference type="EMBL" id="GII23959.1"/>
    </source>
</evidence>
<dbReference type="AlphaFoldDB" id="A0A8J3X231"/>
<organism evidence="2 3">
    <name type="scientific">Planosporangium mesophilum</name>
    <dbReference type="NCBI Taxonomy" id="689768"/>
    <lineage>
        <taxon>Bacteria</taxon>
        <taxon>Bacillati</taxon>
        <taxon>Actinomycetota</taxon>
        <taxon>Actinomycetes</taxon>
        <taxon>Micromonosporales</taxon>
        <taxon>Micromonosporaceae</taxon>
        <taxon>Planosporangium</taxon>
    </lineage>
</organism>
<evidence type="ECO:0000259" key="1">
    <source>
        <dbReference type="Pfam" id="PF00535"/>
    </source>
</evidence>
<dbReference type="RefSeq" id="WP_168116107.1">
    <property type="nucleotide sequence ID" value="NZ_BOON01000032.1"/>
</dbReference>
<evidence type="ECO:0000313" key="3">
    <source>
        <dbReference type="Proteomes" id="UP000599074"/>
    </source>
</evidence>
<dbReference type="Proteomes" id="UP000599074">
    <property type="component" value="Unassembled WGS sequence"/>
</dbReference>
<name>A0A8J3X231_9ACTN</name>
<dbReference type="InterPro" id="IPR029044">
    <property type="entry name" value="Nucleotide-diphossugar_trans"/>
</dbReference>
<dbReference type="SUPFAM" id="SSF53448">
    <property type="entry name" value="Nucleotide-diphospho-sugar transferases"/>
    <property type="match status" value="1"/>
</dbReference>
<dbReference type="InterPro" id="IPR001173">
    <property type="entry name" value="Glyco_trans_2-like"/>
</dbReference>